<dbReference type="EMBL" id="BSOW01000001">
    <property type="protein sequence ID" value="GLR83559.1"/>
    <property type="molecule type" value="Genomic_DNA"/>
</dbReference>
<name>A0ABQ6AMU0_9BRAD</name>
<dbReference type="Gene3D" id="3.40.1090.10">
    <property type="entry name" value="Cytosolic phospholipase A2 catalytic domain"/>
    <property type="match status" value="1"/>
</dbReference>
<evidence type="ECO:0000256" key="1">
    <source>
        <dbReference type="ARBA" id="ARBA00022801"/>
    </source>
</evidence>
<evidence type="ECO:0000313" key="5">
    <source>
        <dbReference type="EMBL" id="GLR83559.1"/>
    </source>
</evidence>
<keyword evidence="1 5" id="KW-0378">Hydrolase</keyword>
<reference evidence="6" key="1">
    <citation type="journal article" date="2019" name="Int. J. Syst. Evol. Microbiol.">
        <title>The Global Catalogue of Microorganisms (GCM) 10K type strain sequencing project: providing services to taxonomists for standard genome sequencing and annotation.</title>
        <authorList>
            <consortium name="The Broad Institute Genomics Platform"/>
            <consortium name="The Broad Institute Genome Sequencing Center for Infectious Disease"/>
            <person name="Wu L."/>
            <person name="Ma J."/>
        </authorList>
    </citation>
    <scope>NUCLEOTIDE SEQUENCE [LARGE SCALE GENOMIC DNA]</scope>
    <source>
        <strain evidence="6">NBRC 102520</strain>
    </source>
</reference>
<gene>
    <name evidence="5" type="ORF">GCM10007857_02690</name>
</gene>
<proteinExistence type="predicted"/>
<keyword evidence="2" id="KW-0442">Lipid degradation</keyword>
<evidence type="ECO:0000256" key="2">
    <source>
        <dbReference type="ARBA" id="ARBA00022963"/>
    </source>
</evidence>
<dbReference type="InterPro" id="IPR016035">
    <property type="entry name" value="Acyl_Trfase/lysoPLipase"/>
</dbReference>
<comment type="caution">
    <text evidence="5">The sequence shown here is derived from an EMBL/GenBank/DDBJ whole genome shotgun (WGS) entry which is preliminary data.</text>
</comment>
<dbReference type="SUPFAM" id="SSF52151">
    <property type="entry name" value="FabD/lysophospholipase-like"/>
    <property type="match status" value="1"/>
</dbReference>
<dbReference type="Proteomes" id="UP001156905">
    <property type="component" value="Unassembled WGS sequence"/>
</dbReference>
<keyword evidence="6" id="KW-1185">Reference proteome</keyword>
<dbReference type="GO" id="GO:0016787">
    <property type="term" value="F:hydrolase activity"/>
    <property type="evidence" value="ECO:0007669"/>
    <property type="project" value="UniProtKB-KW"/>
</dbReference>
<keyword evidence="3" id="KW-0443">Lipid metabolism</keyword>
<dbReference type="InterPro" id="IPR002641">
    <property type="entry name" value="PNPLA_dom"/>
</dbReference>
<feature type="domain" description="PNPLA" evidence="4">
    <location>
        <begin position="3"/>
        <end position="170"/>
    </location>
</feature>
<dbReference type="InterPro" id="IPR050301">
    <property type="entry name" value="NTE"/>
</dbReference>
<dbReference type="Pfam" id="PF01734">
    <property type="entry name" value="Patatin"/>
    <property type="match status" value="1"/>
</dbReference>
<accession>A0ABQ6AMU0</accession>
<protein>
    <submittedName>
        <fullName evidence="5">Alpha/beta hydrolase</fullName>
    </submittedName>
</protein>
<evidence type="ECO:0000256" key="3">
    <source>
        <dbReference type="ARBA" id="ARBA00023098"/>
    </source>
</evidence>
<dbReference type="PANTHER" id="PTHR14226">
    <property type="entry name" value="NEUROPATHY TARGET ESTERASE/SWISS CHEESE D.MELANOGASTER"/>
    <property type="match status" value="1"/>
</dbReference>
<evidence type="ECO:0000259" key="4">
    <source>
        <dbReference type="Pfam" id="PF01734"/>
    </source>
</evidence>
<organism evidence="5 6">
    <name type="scientific">Bradyrhizobium iriomotense</name>
    <dbReference type="NCBI Taxonomy" id="441950"/>
    <lineage>
        <taxon>Bacteria</taxon>
        <taxon>Pseudomonadati</taxon>
        <taxon>Pseudomonadota</taxon>
        <taxon>Alphaproteobacteria</taxon>
        <taxon>Hyphomicrobiales</taxon>
        <taxon>Nitrobacteraceae</taxon>
        <taxon>Bradyrhizobium</taxon>
    </lineage>
</organism>
<evidence type="ECO:0000313" key="6">
    <source>
        <dbReference type="Proteomes" id="UP001156905"/>
    </source>
</evidence>
<sequence>MSFEGICATSAGAMNATVMAHGLTIGGREGAKLSLADFWKRISEAAAWGPLQPSPLDRLMGNGSIDKSPAFMFFDMMTRLLSPYEFNPLNYNPLRDVLEKTVDFERLRRENVVKLFLCATNVRTGKVKIFENDEVTISAVLASGCLPLLFQAIEIDGEAYWDGGYMGNPAIFPLVYDCQSTDVIVIHINPIVREAIPRTASDILNRLNEISFNSSLMREMRAIAFANRLVNRGALGDEIKTMLIHAIEAELFMKDLGVASKYNADWSFLTHLRDVGRSCAEKWLAANFCHLGARSTIDIHARYL</sequence>
<dbReference type="PANTHER" id="PTHR14226:SF78">
    <property type="entry name" value="SLR0060 PROTEIN"/>
    <property type="match status" value="1"/>
</dbReference>